<dbReference type="Proteomes" id="UP000524404">
    <property type="component" value="Unassembled WGS sequence"/>
</dbReference>
<comment type="caution">
    <text evidence="4">The sequence shown here is derived from an EMBL/GenBank/DDBJ whole genome shotgun (WGS) entry which is preliminary data.</text>
</comment>
<evidence type="ECO:0000313" key="4">
    <source>
        <dbReference type="EMBL" id="MBB6002477.1"/>
    </source>
</evidence>
<gene>
    <name evidence="4" type="ORF">HNP25_001129</name>
</gene>
<evidence type="ECO:0000256" key="2">
    <source>
        <dbReference type="PROSITE-ProRule" id="PRU00335"/>
    </source>
</evidence>
<dbReference type="InterPro" id="IPR009057">
    <property type="entry name" value="Homeodomain-like_sf"/>
</dbReference>
<accession>A0A841EE94</accession>
<evidence type="ECO:0000259" key="3">
    <source>
        <dbReference type="PROSITE" id="PS50977"/>
    </source>
</evidence>
<reference evidence="4 5" key="1">
    <citation type="submission" date="2020-08" db="EMBL/GenBank/DDBJ databases">
        <title>Functional genomics of gut bacteria from endangered species of beetles.</title>
        <authorList>
            <person name="Carlos-Shanley C."/>
        </authorList>
    </citation>
    <scope>NUCLEOTIDE SEQUENCE [LARGE SCALE GENOMIC DNA]</scope>
    <source>
        <strain evidence="4 5">S00070</strain>
    </source>
</reference>
<dbReference type="Gene3D" id="1.10.357.10">
    <property type="entry name" value="Tetracycline Repressor, domain 2"/>
    <property type="match status" value="1"/>
</dbReference>
<organism evidence="4 5">
    <name type="scientific">Arcicella rosea</name>
    <dbReference type="NCBI Taxonomy" id="502909"/>
    <lineage>
        <taxon>Bacteria</taxon>
        <taxon>Pseudomonadati</taxon>
        <taxon>Bacteroidota</taxon>
        <taxon>Cytophagia</taxon>
        <taxon>Cytophagales</taxon>
        <taxon>Flectobacillaceae</taxon>
        <taxon>Arcicella</taxon>
    </lineage>
</organism>
<feature type="DNA-binding region" description="H-T-H motif" evidence="2">
    <location>
        <begin position="25"/>
        <end position="44"/>
    </location>
</feature>
<dbReference type="SUPFAM" id="SSF46689">
    <property type="entry name" value="Homeodomain-like"/>
    <property type="match status" value="1"/>
</dbReference>
<dbReference type="Pfam" id="PF00440">
    <property type="entry name" value="TetR_N"/>
    <property type="match status" value="1"/>
</dbReference>
<dbReference type="PANTHER" id="PTHR43479:SF21">
    <property type="entry name" value="TRANSCRIPTIONAL REGULATOR, TETR FAMILY"/>
    <property type="match status" value="1"/>
</dbReference>
<evidence type="ECO:0000256" key="1">
    <source>
        <dbReference type="ARBA" id="ARBA00023125"/>
    </source>
</evidence>
<keyword evidence="1 2" id="KW-0238">DNA-binding</keyword>
<protein>
    <submittedName>
        <fullName evidence="4">AcrR family transcriptional regulator</fullName>
    </submittedName>
</protein>
<proteinExistence type="predicted"/>
<dbReference type="PROSITE" id="PS50977">
    <property type="entry name" value="HTH_TETR_2"/>
    <property type="match status" value="1"/>
</dbReference>
<sequence>MKSKQIHIIEKAMSLFAKQGIKAVTMDEISIKCELSKKTIYEYFINKSALVENVVKHLLSETERYIRVCPSISPNAISEIRYYFQYLEVNVLAISPMFYHDLMQYNSAYQLLLQFTDEKIYAFLMQNIIRGQTENIYRSNTELIIKVHIWFIKKMMSDVSFQVEVDRINFFSCSNDAFLRSLLNNNGQKMALKKDVF</sequence>
<dbReference type="PRINTS" id="PR00455">
    <property type="entry name" value="HTHTETR"/>
</dbReference>
<evidence type="ECO:0000313" key="5">
    <source>
        <dbReference type="Proteomes" id="UP000524404"/>
    </source>
</evidence>
<dbReference type="RefSeq" id="WP_184131567.1">
    <property type="nucleotide sequence ID" value="NZ_JACHKT010000006.1"/>
</dbReference>
<dbReference type="GO" id="GO:0003677">
    <property type="term" value="F:DNA binding"/>
    <property type="evidence" value="ECO:0007669"/>
    <property type="project" value="UniProtKB-UniRule"/>
</dbReference>
<dbReference type="AlphaFoldDB" id="A0A841EE94"/>
<feature type="domain" description="HTH tetR-type" evidence="3">
    <location>
        <begin position="2"/>
        <end position="62"/>
    </location>
</feature>
<dbReference type="PANTHER" id="PTHR43479">
    <property type="entry name" value="ACREF/ENVCD OPERON REPRESSOR-RELATED"/>
    <property type="match status" value="1"/>
</dbReference>
<dbReference type="InterPro" id="IPR050624">
    <property type="entry name" value="HTH-type_Tx_Regulator"/>
</dbReference>
<dbReference type="EMBL" id="JACHKT010000006">
    <property type="protein sequence ID" value="MBB6002477.1"/>
    <property type="molecule type" value="Genomic_DNA"/>
</dbReference>
<keyword evidence="5" id="KW-1185">Reference proteome</keyword>
<name>A0A841EE94_9BACT</name>
<dbReference type="InterPro" id="IPR001647">
    <property type="entry name" value="HTH_TetR"/>
</dbReference>